<comment type="caution">
    <text evidence="2">The sequence shown here is derived from an EMBL/GenBank/DDBJ whole genome shotgun (WGS) entry which is preliminary data.</text>
</comment>
<accession>X1E675</accession>
<dbReference type="Gene3D" id="1.20.120.1490">
    <property type="match status" value="1"/>
</dbReference>
<reference evidence="2" key="1">
    <citation type="journal article" date="2014" name="Front. Microbiol.">
        <title>High frequency of phylogenetically diverse reductive dehalogenase-homologous genes in deep subseafloor sedimentary metagenomes.</title>
        <authorList>
            <person name="Kawai M."/>
            <person name="Futagami T."/>
            <person name="Toyoda A."/>
            <person name="Takaki Y."/>
            <person name="Nishi S."/>
            <person name="Hori S."/>
            <person name="Arai W."/>
            <person name="Tsubouchi T."/>
            <person name="Morono Y."/>
            <person name="Uchiyama I."/>
            <person name="Ito T."/>
            <person name="Fujiyama A."/>
            <person name="Inagaki F."/>
            <person name="Takami H."/>
        </authorList>
    </citation>
    <scope>NUCLEOTIDE SEQUENCE</scope>
    <source>
        <strain evidence="2">Expedition CK06-06</strain>
    </source>
</reference>
<feature type="compositionally biased region" description="Gly residues" evidence="1">
    <location>
        <begin position="39"/>
        <end position="60"/>
    </location>
</feature>
<organism evidence="2">
    <name type="scientific">marine sediment metagenome</name>
    <dbReference type="NCBI Taxonomy" id="412755"/>
    <lineage>
        <taxon>unclassified sequences</taxon>
        <taxon>metagenomes</taxon>
        <taxon>ecological metagenomes</taxon>
    </lineage>
</organism>
<sequence>EKVRALQKELSDLRAKLDEKRVNYALEASKIRPEPRFGRGYGRGNYGHQMGGYGPGSCRN</sequence>
<evidence type="ECO:0000313" key="2">
    <source>
        <dbReference type="EMBL" id="GAH28042.1"/>
    </source>
</evidence>
<evidence type="ECO:0000256" key="1">
    <source>
        <dbReference type="SAM" id="MobiDB-lite"/>
    </source>
</evidence>
<proteinExistence type="predicted"/>
<protein>
    <submittedName>
        <fullName evidence="2">Uncharacterized protein</fullName>
    </submittedName>
</protein>
<feature type="region of interest" description="Disordered" evidence="1">
    <location>
        <begin position="36"/>
        <end position="60"/>
    </location>
</feature>
<dbReference type="EMBL" id="BARU01002424">
    <property type="protein sequence ID" value="GAH28042.1"/>
    <property type="molecule type" value="Genomic_DNA"/>
</dbReference>
<name>X1E675_9ZZZZ</name>
<feature type="non-terminal residue" evidence="2">
    <location>
        <position position="1"/>
    </location>
</feature>
<dbReference type="AlphaFoldDB" id="X1E675"/>
<gene>
    <name evidence="2" type="ORF">S03H2_05733</name>
</gene>